<evidence type="ECO:0000256" key="1">
    <source>
        <dbReference type="ARBA" id="ARBA00001353"/>
    </source>
</evidence>
<evidence type="ECO:0000256" key="6">
    <source>
        <dbReference type="RuleBase" id="RU362079"/>
    </source>
</evidence>
<protein>
    <recommendedName>
        <fullName evidence="6">7,8-dihydroneopterin aldolase</fullName>
        <ecNumber evidence="6">4.1.2.25</ecNumber>
    </recommendedName>
</protein>
<dbReference type="InterPro" id="IPR006156">
    <property type="entry name" value="Dihydroneopterin_aldolase"/>
</dbReference>
<dbReference type="NCBIfam" id="TIGR00526">
    <property type="entry name" value="folB_dom"/>
    <property type="match status" value="1"/>
</dbReference>
<dbReference type="NCBIfam" id="TIGR00525">
    <property type="entry name" value="folB"/>
    <property type="match status" value="1"/>
</dbReference>
<proteinExistence type="inferred from homology"/>
<dbReference type="SUPFAM" id="SSF55620">
    <property type="entry name" value="Tetrahydrobiopterin biosynthesis enzymes-like"/>
    <property type="match status" value="1"/>
</dbReference>
<comment type="caution">
    <text evidence="8">The sequence shown here is derived from an EMBL/GenBank/DDBJ whole genome shotgun (WGS) entry which is preliminary data.</text>
</comment>
<dbReference type="Proteomes" id="UP000544222">
    <property type="component" value="Unassembled WGS sequence"/>
</dbReference>
<dbReference type="InterPro" id="IPR043133">
    <property type="entry name" value="GTP-CH-I_C/QueF"/>
</dbReference>
<evidence type="ECO:0000256" key="5">
    <source>
        <dbReference type="ARBA" id="ARBA00023239"/>
    </source>
</evidence>
<dbReference type="AlphaFoldDB" id="A0A7W5DTX1"/>
<dbReference type="CDD" id="cd00534">
    <property type="entry name" value="DHNA_DHNTPE"/>
    <property type="match status" value="1"/>
</dbReference>
<evidence type="ECO:0000256" key="4">
    <source>
        <dbReference type="ARBA" id="ARBA00022909"/>
    </source>
</evidence>
<dbReference type="RefSeq" id="WP_183414366.1">
    <property type="nucleotide sequence ID" value="NZ_JACHYB010000002.1"/>
</dbReference>
<evidence type="ECO:0000256" key="3">
    <source>
        <dbReference type="ARBA" id="ARBA00005708"/>
    </source>
</evidence>
<dbReference type="EC" id="4.1.2.25" evidence="6"/>
<evidence type="ECO:0000313" key="9">
    <source>
        <dbReference type="Proteomes" id="UP000544222"/>
    </source>
</evidence>
<keyword evidence="4 6" id="KW-0289">Folate biosynthesis</keyword>
<comment type="pathway">
    <text evidence="2 6">Cofactor biosynthesis; tetrahydrofolate biosynthesis; 2-amino-4-hydroxy-6-hydroxymethyl-7,8-dihydropteridine diphosphate from 7,8-dihydroneopterin triphosphate: step 3/4.</text>
</comment>
<dbReference type="Pfam" id="PF02152">
    <property type="entry name" value="FolB"/>
    <property type="match status" value="1"/>
</dbReference>
<keyword evidence="5 6" id="KW-0456">Lyase</keyword>
<dbReference type="PANTHER" id="PTHR42844:SF1">
    <property type="entry name" value="DIHYDRONEOPTERIN ALDOLASE 1-RELATED"/>
    <property type="match status" value="1"/>
</dbReference>
<reference evidence="8 9" key="1">
    <citation type="submission" date="2020-08" db="EMBL/GenBank/DDBJ databases">
        <title>Genomic Encyclopedia of Type Strains, Phase IV (KMG-IV): sequencing the most valuable type-strain genomes for metagenomic binning, comparative biology and taxonomic classification.</title>
        <authorList>
            <person name="Goeker M."/>
        </authorList>
    </citation>
    <scope>NUCLEOTIDE SEQUENCE [LARGE SCALE GENOMIC DNA]</scope>
    <source>
        <strain evidence="8 9">DSM 27471</strain>
    </source>
</reference>
<organism evidence="8 9">
    <name type="scientific">Microbacter margulisiae</name>
    <dbReference type="NCBI Taxonomy" id="1350067"/>
    <lineage>
        <taxon>Bacteria</taxon>
        <taxon>Pseudomonadati</taxon>
        <taxon>Bacteroidota</taxon>
        <taxon>Bacteroidia</taxon>
        <taxon>Bacteroidales</taxon>
        <taxon>Porphyromonadaceae</taxon>
        <taxon>Microbacter</taxon>
    </lineage>
</organism>
<dbReference type="GO" id="GO:0004150">
    <property type="term" value="F:dihydroneopterin aldolase activity"/>
    <property type="evidence" value="ECO:0007669"/>
    <property type="project" value="UniProtKB-UniRule"/>
</dbReference>
<feature type="domain" description="Dihydroneopterin aldolase/epimerase" evidence="7">
    <location>
        <begin position="4"/>
        <end position="116"/>
    </location>
</feature>
<dbReference type="EMBL" id="JACHYB010000002">
    <property type="protein sequence ID" value="MBB3188625.1"/>
    <property type="molecule type" value="Genomic_DNA"/>
</dbReference>
<dbReference type="InterPro" id="IPR006157">
    <property type="entry name" value="FolB_dom"/>
</dbReference>
<dbReference type="Gene3D" id="3.30.1130.10">
    <property type="match status" value="1"/>
</dbReference>
<dbReference type="GO" id="GO:0005737">
    <property type="term" value="C:cytoplasm"/>
    <property type="evidence" value="ECO:0007669"/>
    <property type="project" value="TreeGrafter"/>
</dbReference>
<gene>
    <name evidence="8" type="ORF">FHX64_002823</name>
</gene>
<sequence length="122" mass="14116">MGRILLENMRFYAFHGVYAEEQRIGNDFVIDLQLDFPFGNSVQTDHLSDTVNYEAVYQLVKKQMMIPSMLLEHLAERILTQLMQSFPALQYVEIRLSKLHPPLGGEVERVTVVLEKHRASNP</sequence>
<name>A0A7W5DTX1_9PORP</name>
<dbReference type="GO" id="GO:0046654">
    <property type="term" value="P:tetrahydrofolate biosynthetic process"/>
    <property type="evidence" value="ECO:0007669"/>
    <property type="project" value="UniProtKB-UniRule"/>
</dbReference>
<dbReference type="UniPathway" id="UPA00077">
    <property type="reaction ID" value="UER00154"/>
</dbReference>
<comment type="function">
    <text evidence="6">Catalyzes the conversion of 7,8-dihydroneopterin to 6-hydroxymethyl-7,8-dihydropterin.</text>
</comment>
<evidence type="ECO:0000259" key="7">
    <source>
        <dbReference type="SMART" id="SM00905"/>
    </source>
</evidence>
<keyword evidence="9" id="KW-1185">Reference proteome</keyword>
<comment type="catalytic activity">
    <reaction evidence="1 6">
        <text>7,8-dihydroneopterin = 6-hydroxymethyl-7,8-dihydropterin + glycolaldehyde</text>
        <dbReference type="Rhea" id="RHEA:10540"/>
        <dbReference type="ChEBI" id="CHEBI:17001"/>
        <dbReference type="ChEBI" id="CHEBI:17071"/>
        <dbReference type="ChEBI" id="CHEBI:44841"/>
        <dbReference type="EC" id="4.1.2.25"/>
    </reaction>
</comment>
<comment type="similarity">
    <text evidence="3 6">Belongs to the DHNA family.</text>
</comment>
<evidence type="ECO:0000256" key="2">
    <source>
        <dbReference type="ARBA" id="ARBA00005013"/>
    </source>
</evidence>
<dbReference type="SMART" id="SM00905">
    <property type="entry name" value="FolB"/>
    <property type="match status" value="1"/>
</dbReference>
<evidence type="ECO:0000313" key="8">
    <source>
        <dbReference type="EMBL" id="MBB3188625.1"/>
    </source>
</evidence>
<dbReference type="GO" id="GO:0046656">
    <property type="term" value="P:folic acid biosynthetic process"/>
    <property type="evidence" value="ECO:0007669"/>
    <property type="project" value="UniProtKB-UniRule"/>
</dbReference>
<accession>A0A7W5DTX1</accession>
<dbReference type="PANTHER" id="PTHR42844">
    <property type="entry name" value="DIHYDRONEOPTERIN ALDOLASE 1-RELATED"/>
    <property type="match status" value="1"/>
</dbReference>